<dbReference type="EnsemblMetazoa" id="AATE015512-RA">
    <property type="protein sequence ID" value="AATE015512-PA.1"/>
    <property type="gene ID" value="AATE015512"/>
</dbReference>
<feature type="region of interest" description="Disordered" evidence="1">
    <location>
        <begin position="66"/>
        <end position="86"/>
    </location>
</feature>
<feature type="compositionally biased region" description="Polar residues" evidence="1">
    <location>
        <begin position="456"/>
        <end position="474"/>
    </location>
</feature>
<feature type="compositionally biased region" description="Low complexity" evidence="1">
    <location>
        <begin position="475"/>
        <end position="487"/>
    </location>
</feature>
<evidence type="ECO:0000256" key="1">
    <source>
        <dbReference type="SAM" id="MobiDB-lite"/>
    </source>
</evidence>
<keyword evidence="2" id="KW-0812">Transmembrane</keyword>
<feature type="region of interest" description="Disordered" evidence="1">
    <location>
        <begin position="409"/>
        <end position="495"/>
    </location>
</feature>
<proteinExistence type="predicted"/>
<dbReference type="STRING" id="41427.A0A182JCI1"/>
<feature type="compositionally biased region" description="Polar residues" evidence="1">
    <location>
        <begin position="211"/>
        <end position="225"/>
    </location>
</feature>
<feature type="region of interest" description="Disordered" evidence="1">
    <location>
        <begin position="208"/>
        <end position="233"/>
    </location>
</feature>
<keyword evidence="2" id="KW-0472">Membrane</keyword>
<feature type="region of interest" description="Disordered" evidence="1">
    <location>
        <begin position="510"/>
        <end position="535"/>
    </location>
</feature>
<organism evidence="3">
    <name type="scientific">Anopheles atroparvus</name>
    <name type="common">European mosquito</name>
    <dbReference type="NCBI Taxonomy" id="41427"/>
    <lineage>
        <taxon>Eukaryota</taxon>
        <taxon>Metazoa</taxon>
        <taxon>Ecdysozoa</taxon>
        <taxon>Arthropoda</taxon>
        <taxon>Hexapoda</taxon>
        <taxon>Insecta</taxon>
        <taxon>Pterygota</taxon>
        <taxon>Neoptera</taxon>
        <taxon>Endopterygota</taxon>
        <taxon>Diptera</taxon>
        <taxon>Nematocera</taxon>
        <taxon>Culicoidea</taxon>
        <taxon>Culicidae</taxon>
        <taxon>Anophelinae</taxon>
        <taxon>Anopheles</taxon>
    </lineage>
</organism>
<evidence type="ECO:0000256" key="2">
    <source>
        <dbReference type="SAM" id="Phobius"/>
    </source>
</evidence>
<feature type="transmembrane region" description="Helical" evidence="2">
    <location>
        <begin position="652"/>
        <end position="673"/>
    </location>
</feature>
<keyword evidence="2" id="KW-1133">Transmembrane helix</keyword>
<name>A0A182JCI1_ANOAO</name>
<protein>
    <submittedName>
        <fullName evidence="3">Uncharacterized protein</fullName>
    </submittedName>
</protein>
<sequence>MKVDKAVCTNGTLEDLNRAIQFEAVFSTLVENKILAIKRECELKKRHKKTRLLRRILFGRKVSGEAPGGCCPGQQEQLSAASNSNNGSVTVDLESRACPHRHNGAVTGASTTSGAGCSFGYGANPEQNFCAGVENSTISDGMDEVIVEIGDLSSLVDADGNVVVTRNVEAASDVIVEIGDLSSLVDADGNVVVTRNVEAASDVGAEDATLARTQKTSTPTSSGSHRASDVARGAGNVLCPRKSSLLEPISIEIEPESDPLSAGPGLDELELDSATNVSIELDGVSDVSDMRRSIASEPISIIKNSSRSRFGSTQHGSYLSAGHAANRLRVLEAKSISAQNSPILPRQKPATEGRHLTFSTATTYQQPASTKTCTIDCDTSFVVDLSQCSDRDAQQQQHQQHNSIVIVKDKSGCPSSAPAPGGDKKCGGSKKLASLHSDSHSRRKASCSSVGAVVENQESLKMSAQPQLPTSVAPQQQQQQQQQQNQRKQQRSFLRQSSCDVELHYRPSVCVGGGGGNRRSSAKEHHHHHRKGSGYGSCYGDDYSSYIMGYDINESDEEKLNKRKYKYLKRCSDPVIVFPTTSSGSGAGGGGGGSGLQHCILSRPPNQPLHHHHHHRHCKKKRHKRRKILVHDLDDQSVKVIDPDDLPQRARWTIIATACLLLIMCLLLVGITLRMAPIIDDMGEYRLKASERTFPKLCSIQPSQRGAILRLTVGLSVGG</sequence>
<dbReference type="VEuPathDB" id="VectorBase:AATE015512"/>
<evidence type="ECO:0000313" key="3">
    <source>
        <dbReference type="EnsemblMetazoa" id="AATE015512-PA.1"/>
    </source>
</evidence>
<accession>A0A182JCI1</accession>
<feature type="compositionally biased region" description="Polar residues" evidence="1">
    <location>
        <begin position="74"/>
        <end position="86"/>
    </location>
</feature>
<reference evidence="3" key="1">
    <citation type="submission" date="2022-08" db="UniProtKB">
        <authorList>
            <consortium name="EnsemblMetazoa"/>
        </authorList>
    </citation>
    <scope>IDENTIFICATION</scope>
    <source>
        <strain evidence="3">EBRO</strain>
    </source>
</reference>
<dbReference type="AlphaFoldDB" id="A0A182JCI1"/>